<evidence type="ECO:0000256" key="6">
    <source>
        <dbReference type="ARBA" id="ARBA00023212"/>
    </source>
</evidence>
<comment type="subcellular location">
    <subcellularLocation>
        <location evidence="1">Cytoplasm</location>
        <location evidence="1">Cytoskeleton</location>
        <location evidence="1">Microtubule organizing center</location>
        <location evidence="1">Centrosome</location>
    </subcellularLocation>
</comment>
<reference evidence="10 11" key="1">
    <citation type="submission" date="2024-02" db="EMBL/GenBank/DDBJ databases">
        <authorList>
            <person name="Daric V."/>
            <person name="Darras S."/>
        </authorList>
    </citation>
    <scope>NUCLEOTIDE SEQUENCE [LARGE SCALE GENOMIC DNA]</scope>
</reference>
<evidence type="ECO:0000256" key="3">
    <source>
        <dbReference type="ARBA" id="ARBA00017328"/>
    </source>
</evidence>
<gene>
    <name evidence="10" type="ORF">CVLEPA_LOCUS24902</name>
</gene>
<dbReference type="Proteomes" id="UP001642483">
    <property type="component" value="Unassembled WGS sequence"/>
</dbReference>
<evidence type="ECO:0000256" key="2">
    <source>
        <dbReference type="ARBA" id="ARBA00010777"/>
    </source>
</evidence>
<accession>A0ABP0GKB8</accession>
<feature type="coiled-coil region" evidence="7">
    <location>
        <begin position="71"/>
        <end position="137"/>
    </location>
</feature>
<evidence type="ECO:0000256" key="1">
    <source>
        <dbReference type="ARBA" id="ARBA00004300"/>
    </source>
</evidence>
<comment type="similarity">
    <text evidence="2">Belongs to the TCHP family.</text>
</comment>
<organism evidence="10 11">
    <name type="scientific">Clavelina lepadiformis</name>
    <name type="common">Light-bulb sea squirt</name>
    <name type="synonym">Ascidia lepadiformis</name>
    <dbReference type="NCBI Taxonomy" id="159417"/>
    <lineage>
        <taxon>Eukaryota</taxon>
        <taxon>Metazoa</taxon>
        <taxon>Chordata</taxon>
        <taxon>Tunicata</taxon>
        <taxon>Ascidiacea</taxon>
        <taxon>Aplousobranchia</taxon>
        <taxon>Clavelinidae</taxon>
        <taxon>Clavelina</taxon>
    </lineage>
</organism>
<evidence type="ECO:0000259" key="9">
    <source>
        <dbReference type="Pfam" id="PF13868"/>
    </source>
</evidence>
<dbReference type="InterPro" id="IPR043596">
    <property type="entry name" value="CFAP53/TCHP"/>
</dbReference>
<dbReference type="InterPro" id="IPR043597">
    <property type="entry name" value="TPH_dom"/>
</dbReference>
<sequence length="500" mass="61425">MALPTIPSPWALKHQHVERQLSRIHEQHQKFRHQWDVVASYYKGQNMKNNIRGSLTSDASYRKSMDAYATLEEKNRKATALHKRRMKLQKLLCEENLRYEAELQRLSAGNYSRLQEMQERSENLKSAREEKRKQLAQEKLYEHWKENNPELRMLQSEIHREHVKEAWGEQTQRKQEAFKKENVEEVKYANQYEEARIKALEEIKKKEAQRLQEEKERARILQQQMAELKAREQQAALLQREEEEILREQWELEKLQEERGKVEEQRKKGQLQRFLHHQYKAQLRRRAQQIQEELEFDREILRKLQEEEKKSKEVQTARQQKAKEDVEWMKQVLEQQLKLEKEREAELDLIYREEARRVWEQREEEWRKERLARERLMAEVLGERSQQMKDRAEDNRQQQQELLHEREELLLCLEDAQHTARKEKQETERRKQMRHEELDHQMTEREHQKRAIIDETARVQEREKKEKEEYERAMSEEVARMKHLGFVQQRRPRSSRLAWD</sequence>
<protein>
    <recommendedName>
        <fullName evidence="3">Trichoplein keratin filament-binding protein</fullName>
    </recommendedName>
</protein>
<evidence type="ECO:0000313" key="10">
    <source>
        <dbReference type="EMBL" id="CAK8692167.1"/>
    </source>
</evidence>
<keyword evidence="5 7" id="KW-0175">Coiled coil</keyword>
<comment type="caution">
    <text evidence="10">The sequence shown here is derived from an EMBL/GenBank/DDBJ whole genome shotgun (WGS) entry which is preliminary data.</text>
</comment>
<keyword evidence="4" id="KW-0963">Cytoplasm</keyword>
<dbReference type="EMBL" id="CAWYQH010000130">
    <property type="protein sequence ID" value="CAK8692167.1"/>
    <property type="molecule type" value="Genomic_DNA"/>
</dbReference>
<feature type="domain" description="Trichohyalin-plectin-homology" evidence="9">
    <location>
        <begin position="145"/>
        <end position="481"/>
    </location>
</feature>
<name>A0ABP0GKB8_CLALP</name>
<feature type="coiled-coil region" evidence="7">
    <location>
        <begin position="189"/>
        <end position="343"/>
    </location>
</feature>
<feature type="region of interest" description="Disordered" evidence="8">
    <location>
        <begin position="419"/>
        <end position="471"/>
    </location>
</feature>
<proteinExistence type="inferred from homology"/>
<dbReference type="Pfam" id="PF13868">
    <property type="entry name" value="TPH"/>
    <property type="match status" value="1"/>
</dbReference>
<evidence type="ECO:0000256" key="5">
    <source>
        <dbReference type="ARBA" id="ARBA00023054"/>
    </source>
</evidence>
<evidence type="ECO:0000313" key="11">
    <source>
        <dbReference type="Proteomes" id="UP001642483"/>
    </source>
</evidence>
<keyword evidence="6" id="KW-0206">Cytoskeleton</keyword>
<dbReference type="PANTHER" id="PTHR31183:SF2">
    <property type="entry name" value="TRICHOPLEIN KERATIN FILAMENT-BINDING PROTEIN"/>
    <property type="match status" value="1"/>
</dbReference>
<evidence type="ECO:0000256" key="4">
    <source>
        <dbReference type="ARBA" id="ARBA00022490"/>
    </source>
</evidence>
<keyword evidence="11" id="KW-1185">Reference proteome</keyword>
<dbReference type="PANTHER" id="PTHR31183">
    <property type="entry name" value="TRICHOPLEIN KERATIN FILAMENT-BINDING PROTEIN FAMILY MEMBER"/>
    <property type="match status" value="1"/>
</dbReference>
<evidence type="ECO:0000256" key="7">
    <source>
        <dbReference type="SAM" id="Coils"/>
    </source>
</evidence>
<evidence type="ECO:0000256" key="8">
    <source>
        <dbReference type="SAM" id="MobiDB-lite"/>
    </source>
</evidence>